<name>A0A7X1FSD4_9SPHN</name>
<dbReference type="RefSeq" id="WP_185664398.1">
    <property type="nucleotide sequence ID" value="NZ_JACLAW010000008.1"/>
</dbReference>
<organism evidence="2 3">
    <name type="scientific">Novosphingobium flavum</name>
    <dbReference type="NCBI Taxonomy" id="1778672"/>
    <lineage>
        <taxon>Bacteria</taxon>
        <taxon>Pseudomonadati</taxon>
        <taxon>Pseudomonadota</taxon>
        <taxon>Alphaproteobacteria</taxon>
        <taxon>Sphingomonadales</taxon>
        <taxon>Sphingomonadaceae</taxon>
        <taxon>Novosphingobium</taxon>
    </lineage>
</organism>
<feature type="signal peptide" evidence="1">
    <location>
        <begin position="1"/>
        <end position="19"/>
    </location>
</feature>
<evidence type="ECO:0000313" key="3">
    <source>
        <dbReference type="Proteomes" id="UP000566813"/>
    </source>
</evidence>
<reference evidence="2 3" key="1">
    <citation type="submission" date="2020-08" db="EMBL/GenBank/DDBJ databases">
        <title>The genome sequence of type strain Novosphingobium flavum NBRC 111647.</title>
        <authorList>
            <person name="Liu Y."/>
        </authorList>
    </citation>
    <scope>NUCLEOTIDE SEQUENCE [LARGE SCALE GENOMIC DNA]</scope>
    <source>
        <strain evidence="2 3">NBRC 111647</strain>
    </source>
</reference>
<proteinExistence type="predicted"/>
<keyword evidence="3" id="KW-1185">Reference proteome</keyword>
<accession>A0A7X1FSD4</accession>
<dbReference type="AlphaFoldDB" id="A0A7X1FSD4"/>
<keyword evidence="1" id="KW-0732">Signal</keyword>
<dbReference type="Proteomes" id="UP000566813">
    <property type="component" value="Unassembled WGS sequence"/>
</dbReference>
<feature type="chain" id="PRO_5031266196" evidence="1">
    <location>
        <begin position="20"/>
        <end position="83"/>
    </location>
</feature>
<gene>
    <name evidence="2" type="ORF">H7F51_11240</name>
</gene>
<evidence type="ECO:0000313" key="2">
    <source>
        <dbReference type="EMBL" id="MBC2666091.1"/>
    </source>
</evidence>
<dbReference type="EMBL" id="JACLAW010000008">
    <property type="protein sequence ID" value="MBC2666091.1"/>
    <property type="molecule type" value="Genomic_DNA"/>
</dbReference>
<evidence type="ECO:0000256" key="1">
    <source>
        <dbReference type="SAM" id="SignalP"/>
    </source>
</evidence>
<protein>
    <submittedName>
        <fullName evidence="2">Uncharacterized protein</fullName>
    </submittedName>
</protein>
<comment type="caution">
    <text evidence="2">The sequence shown here is derived from an EMBL/GenBank/DDBJ whole genome shotgun (WGS) entry which is preliminary data.</text>
</comment>
<sequence>MLTIAMALGLATAPAAVPAAGFYPCHPDKHLACIAARSSAKKKAAYELPAGKRCHPDPTRSLGCVENLQVKAKQAPAKEQTEG</sequence>